<sequence length="52" mass="5801">VMAQNNFKNKIGGGSPLKTMQRLIVESQENVIKTIFILDFTQRANCLMTSGN</sequence>
<comment type="caution">
    <text evidence="1">The sequence shown here is derived from an EMBL/GenBank/DDBJ whole genome shotgun (WGS) entry which is preliminary data.</text>
</comment>
<protein>
    <submittedName>
        <fullName evidence="1">Uncharacterized protein</fullName>
    </submittedName>
</protein>
<organism evidence="1">
    <name type="scientific">marine sediment metagenome</name>
    <dbReference type="NCBI Taxonomy" id="412755"/>
    <lineage>
        <taxon>unclassified sequences</taxon>
        <taxon>metagenomes</taxon>
        <taxon>ecological metagenomes</taxon>
    </lineage>
</organism>
<name>X0ZX97_9ZZZZ</name>
<proteinExistence type="predicted"/>
<reference evidence="1" key="1">
    <citation type="journal article" date="2014" name="Front. Microbiol.">
        <title>High frequency of phylogenetically diverse reductive dehalogenase-homologous genes in deep subseafloor sedimentary metagenomes.</title>
        <authorList>
            <person name="Kawai M."/>
            <person name="Futagami T."/>
            <person name="Toyoda A."/>
            <person name="Takaki Y."/>
            <person name="Nishi S."/>
            <person name="Hori S."/>
            <person name="Arai W."/>
            <person name="Tsubouchi T."/>
            <person name="Morono Y."/>
            <person name="Uchiyama I."/>
            <person name="Ito T."/>
            <person name="Fujiyama A."/>
            <person name="Inagaki F."/>
            <person name="Takami H."/>
        </authorList>
    </citation>
    <scope>NUCLEOTIDE SEQUENCE</scope>
    <source>
        <strain evidence="1">Expedition CK06-06</strain>
    </source>
</reference>
<dbReference type="AlphaFoldDB" id="X0ZX97"/>
<gene>
    <name evidence="1" type="ORF">S01H4_20521</name>
</gene>
<accession>X0ZX97</accession>
<feature type="non-terminal residue" evidence="1">
    <location>
        <position position="1"/>
    </location>
</feature>
<evidence type="ECO:0000313" key="1">
    <source>
        <dbReference type="EMBL" id="GAG65098.1"/>
    </source>
</evidence>
<dbReference type="EMBL" id="BART01009233">
    <property type="protein sequence ID" value="GAG65098.1"/>
    <property type="molecule type" value="Genomic_DNA"/>
</dbReference>